<organism evidence="2 3">
    <name type="scientific">Panagrolaimus superbus</name>
    <dbReference type="NCBI Taxonomy" id="310955"/>
    <lineage>
        <taxon>Eukaryota</taxon>
        <taxon>Metazoa</taxon>
        <taxon>Ecdysozoa</taxon>
        <taxon>Nematoda</taxon>
        <taxon>Chromadorea</taxon>
        <taxon>Rhabditida</taxon>
        <taxon>Tylenchina</taxon>
        <taxon>Panagrolaimomorpha</taxon>
        <taxon>Panagrolaimoidea</taxon>
        <taxon>Panagrolaimidae</taxon>
        <taxon>Panagrolaimus</taxon>
    </lineage>
</organism>
<dbReference type="WBParaSite" id="PSU_v2.g353.t1">
    <property type="protein sequence ID" value="PSU_v2.g353.t1"/>
    <property type="gene ID" value="PSU_v2.g353"/>
</dbReference>
<dbReference type="AlphaFoldDB" id="A0A914YS09"/>
<proteinExistence type="predicted"/>
<protein>
    <submittedName>
        <fullName evidence="3">Uncharacterized protein</fullName>
    </submittedName>
</protein>
<reference evidence="3" key="1">
    <citation type="submission" date="2022-11" db="UniProtKB">
        <authorList>
            <consortium name="WormBaseParasite"/>
        </authorList>
    </citation>
    <scope>IDENTIFICATION</scope>
</reference>
<feature type="region of interest" description="Disordered" evidence="1">
    <location>
        <begin position="43"/>
        <end position="67"/>
    </location>
</feature>
<evidence type="ECO:0000313" key="2">
    <source>
        <dbReference type="Proteomes" id="UP000887577"/>
    </source>
</evidence>
<keyword evidence="2" id="KW-1185">Reference proteome</keyword>
<evidence type="ECO:0000313" key="3">
    <source>
        <dbReference type="WBParaSite" id="PSU_v2.g353.t1"/>
    </source>
</evidence>
<accession>A0A914YS09</accession>
<name>A0A914YS09_9BILA</name>
<sequence>MVGMVRAETICRACLVRRLHRADDVDDLEARLLAGDDALLAGDHDHRPRTQQRVSSAGGEVERTRAERGQAHARLAGQATIGGRHEHRRLFVAGDDQLDAGMAERLDHIEVLFAGDAENTLDAFVLKCGDEQV</sequence>
<dbReference type="Proteomes" id="UP000887577">
    <property type="component" value="Unplaced"/>
</dbReference>
<evidence type="ECO:0000256" key="1">
    <source>
        <dbReference type="SAM" id="MobiDB-lite"/>
    </source>
</evidence>